<proteinExistence type="predicted"/>
<dbReference type="Proteomes" id="UP001432360">
    <property type="component" value="Chromosome"/>
</dbReference>
<evidence type="ECO:0000256" key="1">
    <source>
        <dbReference type="SAM" id="SignalP"/>
    </source>
</evidence>
<accession>A0ABZ2BJ73</accession>
<reference evidence="2" key="1">
    <citation type="submission" date="2023-08" db="EMBL/GenBank/DDBJ databases">
        <title>Complete genome sequence of Sinorhizobium chiapanecum ITTG S70 isolated from Acaciella angustissima nodules in Chiapas-Mexico.</title>
        <authorList>
            <person name="Rincon-Rosales R."/>
            <person name="Rogel M.A."/>
            <person name="Rincon-Medina C.I."/>
            <person name="Guerrero G."/>
            <person name="Manzano-Gomez L.A."/>
            <person name="Lopez-Lopez A."/>
            <person name="Rincon Molina F.A."/>
            <person name="Martinez-Romero E."/>
        </authorList>
    </citation>
    <scope>NUCLEOTIDE SEQUENCE</scope>
    <source>
        <strain evidence="2">ITTG S70</strain>
    </source>
</reference>
<dbReference type="EMBL" id="CP133148">
    <property type="protein sequence ID" value="WVT05574.1"/>
    <property type="molecule type" value="Genomic_DNA"/>
</dbReference>
<gene>
    <name evidence="2" type="ORF">RB548_09340</name>
</gene>
<feature type="signal peptide" evidence="1">
    <location>
        <begin position="1"/>
        <end position="20"/>
    </location>
</feature>
<evidence type="ECO:0000313" key="2">
    <source>
        <dbReference type="EMBL" id="WVT05574.1"/>
    </source>
</evidence>
<sequence>MRIQLVLLAAVTITASAAVAGSQSSNSSSNSSSNNGIVSERVVETHCEDGRCQRYLLRRLYRDDDYSDDRRFRERYHDDDD</sequence>
<protein>
    <recommendedName>
        <fullName evidence="4">Transmembrane protein</fullName>
    </recommendedName>
</protein>
<evidence type="ECO:0000313" key="3">
    <source>
        <dbReference type="Proteomes" id="UP001432360"/>
    </source>
</evidence>
<feature type="chain" id="PRO_5045309273" description="Transmembrane protein" evidence="1">
    <location>
        <begin position="21"/>
        <end position="81"/>
    </location>
</feature>
<keyword evidence="3" id="KW-1185">Reference proteome</keyword>
<evidence type="ECO:0008006" key="4">
    <source>
        <dbReference type="Google" id="ProtNLM"/>
    </source>
</evidence>
<dbReference type="RefSeq" id="WP_331374650.1">
    <property type="nucleotide sequence ID" value="NZ_CP133148.1"/>
</dbReference>
<organism evidence="2 3">
    <name type="scientific">Sinorhizobium chiapasense</name>
    <dbReference type="NCBI Taxonomy" id="501572"/>
    <lineage>
        <taxon>Bacteria</taxon>
        <taxon>Pseudomonadati</taxon>
        <taxon>Pseudomonadota</taxon>
        <taxon>Alphaproteobacteria</taxon>
        <taxon>Hyphomicrobiales</taxon>
        <taxon>Rhizobiaceae</taxon>
        <taxon>Sinorhizobium/Ensifer group</taxon>
        <taxon>Sinorhizobium</taxon>
    </lineage>
</organism>
<name>A0ABZ2BJ73_9HYPH</name>
<keyword evidence="1" id="KW-0732">Signal</keyword>